<organism evidence="3 4">
    <name type="scientific">Effusibacillus dendaii</name>
    <dbReference type="NCBI Taxonomy" id="2743772"/>
    <lineage>
        <taxon>Bacteria</taxon>
        <taxon>Bacillati</taxon>
        <taxon>Bacillota</taxon>
        <taxon>Bacilli</taxon>
        <taxon>Bacillales</taxon>
        <taxon>Alicyclobacillaceae</taxon>
        <taxon>Effusibacillus</taxon>
    </lineage>
</organism>
<proteinExistence type="predicted"/>
<protein>
    <recommendedName>
        <fullName evidence="2">PLD phosphodiesterase domain-containing protein</fullName>
    </recommendedName>
</protein>
<evidence type="ECO:0000259" key="2">
    <source>
        <dbReference type="PROSITE" id="PS50035"/>
    </source>
</evidence>
<sequence length="240" mass="26739">MPNLTYRDHCKIVAIDGKEAFTGGINIGEEYTGLKPNVGFWRDTHMRIAGEVAEDLQAIFDVHWNIASPDRMKARTRGNSKAEDTRTPIQGSGRKSLHIATGRAALSGWSAELGTELGRMDGAMDGTSDDTVPSAEALQKAYVQTLEGNPGIPTQGIREAYFICLTQATQTIDITNDLRSYRLNYEVCEIVYSEDVARQLTEQFERDLTDSVPLRMEELLQRPLSQRMIDQGARLFSPLL</sequence>
<gene>
    <name evidence="3" type="ORF">skT53_25720</name>
</gene>
<dbReference type="GO" id="GO:0006793">
    <property type="term" value="P:phosphorus metabolic process"/>
    <property type="evidence" value="ECO:0007669"/>
    <property type="project" value="UniProtKB-ARBA"/>
</dbReference>
<dbReference type="SUPFAM" id="SSF56024">
    <property type="entry name" value="Phospholipase D/nuclease"/>
    <property type="match status" value="1"/>
</dbReference>
<evidence type="ECO:0000256" key="1">
    <source>
        <dbReference type="SAM" id="MobiDB-lite"/>
    </source>
</evidence>
<dbReference type="PROSITE" id="PS50035">
    <property type="entry name" value="PLD"/>
    <property type="match status" value="1"/>
</dbReference>
<evidence type="ECO:0000313" key="4">
    <source>
        <dbReference type="Proteomes" id="UP000593802"/>
    </source>
</evidence>
<dbReference type="InterPro" id="IPR001736">
    <property type="entry name" value="PLipase_D/transphosphatidylase"/>
</dbReference>
<feature type="region of interest" description="Disordered" evidence="1">
    <location>
        <begin position="72"/>
        <end position="97"/>
    </location>
</feature>
<dbReference type="PANTHER" id="PTHR21248:SF22">
    <property type="entry name" value="PHOSPHOLIPASE D"/>
    <property type="match status" value="1"/>
</dbReference>
<dbReference type="Proteomes" id="UP000593802">
    <property type="component" value="Chromosome"/>
</dbReference>
<reference evidence="3 4" key="1">
    <citation type="submission" date="2020-08" db="EMBL/GenBank/DDBJ databases">
        <title>Complete Genome Sequence of Effusibacillus dendaii Strain skT53, Isolated from Farmland soil.</title>
        <authorList>
            <person name="Konishi T."/>
            <person name="Kawasaki H."/>
        </authorList>
    </citation>
    <scope>NUCLEOTIDE SEQUENCE [LARGE SCALE GENOMIC DNA]</scope>
    <source>
        <strain evidence="4">skT53</strain>
    </source>
</reference>
<feature type="domain" description="PLD phosphodiesterase" evidence="2">
    <location>
        <begin position="4"/>
        <end position="31"/>
    </location>
</feature>
<dbReference type="AlphaFoldDB" id="A0A7I8DC45"/>
<keyword evidence="4" id="KW-1185">Reference proteome</keyword>
<dbReference type="PANTHER" id="PTHR21248">
    <property type="entry name" value="CARDIOLIPIN SYNTHASE"/>
    <property type="match status" value="1"/>
</dbReference>
<dbReference type="Gene3D" id="3.30.870.10">
    <property type="entry name" value="Endonuclease Chain A"/>
    <property type="match status" value="1"/>
</dbReference>
<dbReference type="GO" id="GO:0003824">
    <property type="term" value="F:catalytic activity"/>
    <property type="evidence" value="ECO:0007669"/>
    <property type="project" value="InterPro"/>
</dbReference>
<dbReference type="KEGG" id="eff:skT53_25720"/>
<dbReference type="EMBL" id="AP023366">
    <property type="protein sequence ID" value="BCJ87587.1"/>
    <property type="molecule type" value="Genomic_DNA"/>
</dbReference>
<accession>A0A7I8DC45</accession>
<name>A0A7I8DC45_9BACL</name>
<evidence type="ECO:0000313" key="3">
    <source>
        <dbReference type="EMBL" id="BCJ87587.1"/>
    </source>
</evidence>